<evidence type="ECO:0000313" key="2">
    <source>
        <dbReference type="EMBL" id="MBC5671994.1"/>
    </source>
</evidence>
<dbReference type="Pfam" id="PF06541">
    <property type="entry name" value="ABC_trans_CmpB"/>
    <property type="match status" value="1"/>
</dbReference>
<comment type="caution">
    <text evidence="2">The sequence shown here is derived from an EMBL/GenBank/DDBJ whole genome shotgun (WGS) entry which is preliminary data.</text>
</comment>
<name>A0ABR7F9U8_9FIRM</name>
<keyword evidence="3" id="KW-1185">Reference proteome</keyword>
<dbReference type="InterPro" id="IPR010540">
    <property type="entry name" value="CmpB_TMEM229"/>
</dbReference>
<keyword evidence="1" id="KW-0472">Membrane</keyword>
<accession>A0ABR7F9U8</accession>
<reference evidence="2 3" key="1">
    <citation type="submission" date="2020-08" db="EMBL/GenBank/DDBJ databases">
        <title>Genome public.</title>
        <authorList>
            <person name="Liu C."/>
            <person name="Sun Q."/>
        </authorList>
    </citation>
    <scope>NUCLEOTIDE SEQUENCE [LARGE SCALE GENOMIC DNA]</scope>
    <source>
        <strain evidence="2 3">NSJ-34</strain>
    </source>
</reference>
<evidence type="ECO:0000256" key="1">
    <source>
        <dbReference type="SAM" id="Phobius"/>
    </source>
</evidence>
<dbReference type="RefSeq" id="WP_054352153.1">
    <property type="nucleotide sequence ID" value="NZ_JACOOU010000002.1"/>
</dbReference>
<feature type="transmembrane region" description="Helical" evidence="1">
    <location>
        <begin position="79"/>
        <end position="101"/>
    </location>
</feature>
<dbReference type="Proteomes" id="UP000654573">
    <property type="component" value="Unassembled WGS sequence"/>
</dbReference>
<feature type="transmembrane region" description="Helical" evidence="1">
    <location>
        <begin position="48"/>
        <end position="67"/>
    </location>
</feature>
<feature type="transmembrane region" description="Helical" evidence="1">
    <location>
        <begin position="121"/>
        <end position="139"/>
    </location>
</feature>
<protein>
    <submittedName>
        <fullName evidence="2">ABC transporter permease</fullName>
    </submittedName>
</protein>
<feature type="transmembrane region" description="Helical" evidence="1">
    <location>
        <begin position="159"/>
        <end position="179"/>
    </location>
</feature>
<organism evidence="2 3">
    <name type="scientific">Blautia celeris</name>
    <dbReference type="NCBI Taxonomy" id="2763026"/>
    <lineage>
        <taxon>Bacteria</taxon>
        <taxon>Bacillati</taxon>
        <taxon>Bacillota</taxon>
        <taxon>Clostridia</taxon>
        <taxon>Lachnospirales</taxon>
        <taxon>Lachnospiraceae</taxon>
        <taxon>Blautia</taxon>
    </lineage>
</organism>
<feature type="transmembrane region" description="Helical" evidence="1">
    <location>
        <begin position="15"/>
        <end position="36"/>
    </location>
</feature>
<proteinExistence type="predicted"/>
<keyword evidence="1" id="KW-1133">Transmembrane helix</keyword>
<gene>
    <name evidence="2" type="ORF">H8S76_07010</name>
</gene>
<sequence length="222" mass="26196">MKQNTMTKPITYENMFWLFMIGSVLGVILEGIWCLIRAGHWETHVVSMWGPFCIIYGFGAVGLYLGSVRLKNKSRVTQFLVFSLIAAVFEYACSWVLEYWLHMKAWDYSRHFLNIEGRVSLKMTVLWGALGIVFSRWLVPVIDKMFDRMQAKFWKAACIFMSVFMAVNLSLTAMCLVRWRDRHEGITPKNRVERVIDETYDDNKMEKRFCEWSFMDGKERAY</sequence>
<keyword evidence="1" id="KW-0812">Transmembrane</keyword>
<dbReference type="EMBL" id="JACOOU010000002">
    <property type="protein sequence ID" value="MBC5671994.1"/>
    <property type="molecule type" value="Genomic_DNA"/>
</dbReference>
<evidence type="ECO:0000313" key="3">
    <source>
        <dbReference type="Proteomes" id="UP000654573"/>
    </source>
</evidence>